<keyword evidence="1" id="KW-0812">Transmembrane</keyword>
<sequence length="58" mass="7072">MRHLKRISHILIIPNRREAASILFMVFSSSMFLQLFSKWGKYVYTYSWTNIYKILDEK</sequence>
<keyword evidence="3" id="KW-1185">Reference proteome</keyword>
<name>Q8RBV9_CALS4</name>
<dbReference type="EMBL" id="AE008691">
    <property type="protein sequence ID" value="AAM23961.1"/>
    <property type="molecule type" value="Genomic_DNA"/>
</dbReference>
<evidence type="ECO:0000313" key="2">
    <source>
        <dbReference type="EMBL" id="AAM23961.1"/>
    </source>
</evidence>
<protein>
    <submittedName>
        <fullName evidence="2">Uncharacterized protein</fullName>
    </submittedName>
</protein>
<keyword evidence="1" id="KW-0472">Membrane</keyword>
<dbReference type="STRING" id="273068.TTE0699"/>
<dbReference type="AlphaFoldDB" id="Q8RBV9"/>
<dbReference type="Proteomes" id="UP000000555">
    <property type="component" value="Chromosome"/>
</dbReference>
<organism evidence="2 3">
    <name type="scientific">Caldanaerobacter subterraneus subsp. tengcongensis (strain DSM 15242 / JCM 11007 / NBRC 100824 / MB4)</name>
    <name type="common">Thermoanaerobacter tengcongensis</name>
    <dbReference type="NCBI Taxonomy" id="273068"/>
    <lineage>
        <taxon>Bacteria</taxon>
        <taxon>Bacillati</taxon>
        <taxon>Bacillota</taxon>
        <taxon>Clostridia</taxon>
        <taxon>Thermoanaerobacterales</taxon>
        <taxon>Thermoanaerobacteraceae</taxon>
        <taxon>Caldanaerobacter</taxon>
    </lineage>
</organism>
<reference evidence="2 3" key="1">
    <citation type="journal article" date="2002" name="Genome Res.">
        <title>A complete sequence of the T. tengcongensis genome.</title>
        <authorList>
            <person name="Bao Q."/>
            <person name="Tian Y."/>
            <person name="Li W."/>
            <person name="Xu Z."/>
            <person name="Xuan Z."/>
            <person name="Hu S."/>
            <person name="Dong W."/>
            <person name="Yang J."/>
            <person name="Chen Y."/>
            <person name="Xue Y."/>
            <person name="Xu Y."/>
            <person name="Lai X."/>
            <person name="Huang L."/>
            <person name="Dong X."/>
            <person name="Ma Y."/>
            <person name="Ling L."/>
            <person name="Tan H."/>
            <person name="Chen R."/>
            <person name="Wang J."/>
            <person name="Yu J."/>
            <person name="Yang H."/>
        </authorList>
    </citation>
    <scope>NUCLEOTIDE SEQUENCE [LARGE SCALE GENOMIC DNA]</scope>
    <source>
        <strain evidence="3">DSM 15242 / JCM 11007 / NBRC 100824 / MB4</strain>
    </source>
</reference>
<keyword evidence="1" id="KW-1133">Transmembrane helix</keyword>
<proteinExistence type="predicted"/>
<evidence type="ECO:0000313" key="3">
    <source>
        <dbReference type="Proteomes" id="UP000000555"/>
    </source>
</evidence>
<evidence type="ECO:0000256" key="1">
    <source>
        <dbReference type="SAM" id="Phobius"/>
    </source>
</evidence>
<accession>Q8RBV9</accession>
<dbReference type="KEGG" id="tte:TTE0699"/>
<gene>
    <name evidence="2" type="ordered locus">TTE0699</name>
</gene>
<feature type="transmembrane region" description="Helical" evidence="1">
    <location>
        <begin position="20"/>
        <end position="37"/>
    </location>
</feature>
<dbReference type="HOGENOM" id="CLU_2970743_0_0_9"/>